<reference evidence="4" key="1">
    <citation type="journal article" date="2019" name="Int. J. Syst. Evol. Microbiol.">
        <title>The Global Catalogue of Microorganisms (GCM) 10K type strain sequencing project: providing services to taxonomists for standard genome sequencing and annotation.</title>
        <authorList>
            <consortium name="The Broad Institute Genomics Platform"/>
            <consortium name="The Broad Institute Genome Sequencing Center for Infectious Disease"/>
            <person name="Wu L."/>
            <person name="Ma J."/>
        </authorList>
    </citation>
    <scope>NUCLEOTIDE SEQUENCE [LARGE SCALE GENOMIC DNA]</scope>
    <source>
        <strain evidence="4">JCM 17458</strain>
    </source>
</reference>
<organism evidence="3 4">
    <name type="scientific">Brevibacterium daeguense</name>
    <dbReference type="NCBI Taxonomy" id="909936"/>
    <lineage>
        <taxon>Bacteria</taxon>
        <taxon>Bacillati</taxon>
        <taxon>Actinomycetota</taxon>
        <taxon>Actinomycetes</taxon>
        <taxon>Micrococcales</taxon>
        <taxon>Brevibacteriaceae</taxon>
        <taxon>Brevibacterium</taxon>
    </lineage>
</organism>
<name>A0ABP8EGZ2_9MICO</name>
<keyword evidence="2" id="KW-1133">Transmembrane helix</keyword>
<dbReference type="InterPro" id="IPR036779">
    <property type="entry name" value="LysM_dom_sf"/>
</dbReference>
<accession>A0ABP8EGZ2</accession>
<sequence length="952" mass="101212">MTYTPTTRLPHQGHQAPGSRKQDVLKGIGATIGAVLIVIVLPTLLVMLVGNPFAGFIGGSGSVLTAGLDAQLIINVFVIVLWAAWAYFTMSLLIEFVRYGRSRNRPGRGLAPGGAGILARRMVASIMLLAGASAITPSFQSLASDSAVETAAAAEYERSSHELETVRSNVAAAEARQEARAEGAAEDGSIITYVVKPPQHRHYDTLWDISERFLGDGMRYRELFELNKDKEQPDGTKLRDADLIYPGWTLRMPADAQGEGLHVFNPSAATPLFAGNAGPAGTASSSGVDSATEAGQGTGAESAQATGADAAVHAAEAQAHRQAAAGIETGLNEAMIDAAAGPGAGVRHAVGGGLLAAGLLLALSARRGPFGEVSDERMLRLAENTPLAFDLDRALRCLALGCRDTGVPLPEATMVMAGPENIILHHASGPELTPPWPWRRVENGTAWIVDHAEVPAEQLDVPAPFPALVNVASTVGFEILIDLESAPGLVSVAGDDERAREVLMSMAVELATNVWSDGVSVDMVGFGSDLSAIAPGRIRHVDSLDEILDEVAGEEEATQRLLEKMGMSGVLAGRAERGASLIRPRVVFTSGVPAPEETMRIQRMVGLSRVPLAVVNLGHSTASRWKLVAGGDGTVSLDVFNLHGTARRITVEQTAEIAHLFRTADQARQAAGEYVERLDPQSAAVAAAVLPLPQLDPATLRNDLTRRPEVIIRMLGPVTVEAPGPVDPHQRPLLTELVVAAALHPEGLHDAVLRSIVWPRGVTEDVVQSSIAAAQAWLGREEDGRERLRTREDGMWELSADVINEWALLSAVAHTGYGTLEEIELFGLTLDRATGEVMAVPEGSGFSWMAFHAARRDARVLITTMAEHAAAVSVREGRTPAAIWFLRQGITLVPTAETLWRELLRLTGGHDPAALDDVAASLFRTLKLHGVHQPEPETDALVAQLVPHRKSA</sequence>
<dbReference type="Gene3D" id="3.10.350.10">
    <property type="entry name" value="LysM domain"/>
    <property type="match status" value="1"/>
</dbReference>
<evidence type="ECO:0000256" key="1">
    <source>
        <dbReference type="SAM" id="MobiDB-lite"/>
    </source>
</evidence>
<feature type="compositionally biased region" description="Low complexity" evidence="1">
    <location>
        <begin position="303"/>
        <end position="314"/>
    </location>
</feature>
<keyword evidence="2" id="KW-0812">Transmembrane</keyword>
<dbReference type="PANTHER" id="PTHR34700:SF4">
    <property type="entry name" value="PHAGE-LIKE ELEMENT PBSX PROTEIN XKDP"/>
    <property type="match status" value="1"/>
</dbReference>
<evidence type="ECO:0008006" key="5">
    <source>
        <dbReference type="Google" id="ProtNLM"/>
    </source>
</evidence>
<feature type="compositionally biased region" description="Polar residues" evidence="1">
    <location>
        <begin position="282"/>
        <end position="301"/>
    </location>
</feature>
<evidence type="ECO:0000256" key="2">
    <source>
        <dbReference type="SAM" id="Phobius"/>
    </source>
</evidence>
<keyword evidence="4" id="KW-1185">Reference proteome</keyword>
<feature type="transmembrane region" description="Helical" evidence="2">
    <location>
        <begin position="118"/>
        <end position="139"/>
    </location>
</feature>
<keyword evidence="2" id="KW-0472">Membrane</keyword>
<dbReference type="PANTHER" id="PTHR34700">
    <property type="entry name" value="POTASSIUM BINDING PROTEIN KBP"/>
    <property type="match status" value="1"/>
</dbReference>
<gene>
    <name evidence="3" type="ORF">GCM10022261_07600</name>
</gene>
<dbReference type="InterPro" id="IPR018392">
    <property type="entry name" value="LysM"/>
</dbReference>
<dbReference type="CDD" id="cd00118">
    <property type="entry name" value="LysM"/>
    <property type="match status" value="1"/>
</dbReference>
<evidence type="ECO:0000313" key="4">
    <source>
        <dbReference type="Proteomes" id="UP001501586"/>
    </source>
</evidence>
<proteinExistence type="predicted"/>
<feature type="region of interest" description="Disordered" evidence="1">
    <location>
        <begin position="275"/>
        <end position="314"/>
    </location>
</feature>
<comment type="caution">
    <text evidence="3">The sequence shown here is derived from an EMBL/GenBank/DDBJ whole genome shotgun (WGS) entry which is preliminary data.</text>
</comment>
<dbReference type="EMBL" id="BAABAZ010000004">
    <property type="protein sequence ID" value="GAA4283229.1"/>
    <property type="molecule type" value="Genomic_DNA"/>
</dbReference>
<dbReference type="InterPro" id="IPR052196">
    <property type="entry name" value="Bact_Kbp"/>
</dbReference>
<dbReference type="RefSeq" id="WP_236864309.1">
    <property type="nucleotide sequence ID" value="NZ_BAABAZ010000004.1"/>
</dbReference>
<dbReference type="Proteomes" id="UP001501586">
    <property type="component" value="Unassembled WGS sequence"/>
</dbReference>
<evidence type="ECO:0000313" key="3">
    <source>
        <dbReference type="EMBL" id="GAA4283229.1"/>
    </source>
</evidence>
<protein>
    <recommendedName>
        <fullName evidence="5">LysM domain-containing protein</fullName>
    </recommendedName>
</protein>
<feature type="transmembrane region" description="Helical" evidence="2">
    <location>
        <begin position="28"/>
        <end position="50"/>
    </location>
</feature>
<feature type="region of interest" description="Disordered" evidence="1">
    <location>
        <begin position="1"/>
        <end position="20"/>
    </location>
</feature>
<feature type="transmembrane region" description="Helical" evidence="2">
    <location>
        <begin position="70"/>
        <end position="97"/>
    </location>
</feature>